<accession>A0AA39YMG4</accession>
<name>A0AA39YMG4_9PEZI</name>
<keyword evidence="2" id="KW-1185">Reference proteome</keyword>
<proteinExistence type="predicted"/>
<dbReference type="EMBL" id="JAULSY010000219">
    <property type="protein sequence ID" value="KAK0654356.1"/>
    <property type="molecule type" value="Genomic_DNA"/>
</dbReference>
<dbReference type="PANTHER" id="PTHR35020:SF2">
    <property type="entry name" value="N-ACETYLGLUCOSAMINE-INDUCED PROTEIN 1"/>
    <property type="match status" value="1"/>
</dbReference>
<reference evidence="1" key="1">
    <citation type="submission" date="2023-06" db="EMBL/GenBank/DDBJ databases">
        <title>Genome-scale phylogeny and comparative genomics of the fungal order Sordariales.</title>
        <authorList>
            <consortium name="Lawrence Berkeley National Laboratory"/>
            <person name="Hensen N."/>
            <person name="Bonometti L."/>
            <person name="Westerberg I."/>
            <person name="Brannstrom I.O."/>
            <person name="Guillou S."/>
            <person name="Cros-Aarteil S."/>
            <person name="Calhoun S."/>
            <person name="Haridas S."/>
            <person name="Kuo A."/>
            <person name="Mondo S."/>
            <person name="Pangilinan J."/>
            <person name="Riley R."/>
            <person name="Labutti K."/>
            <person name="Andreopoulos B."/>
            <person name="Lipzen A."/>
            <person name="Chen C."/>
            <person name="Yanf M."/>
            <person name="Daum C."/>
            <person name="Ng V."/>
            <person name="Clum A."/>
            <person name="Steindorff A."/>
            <person name="Ohm R."/>
            <person name="Martin F."/>
            <person name="Silar P."/>
            <person name="Natvig D."/>
            <person name="Lalanne C."/>
            <person name="Gautier V."/>
            <person name="Ament-Velasquez S.L."/>
            <person name="Kruys A."/>
            <person name="Hutchinson M.I."/>
            <person name="Powell A.J."/>
            <person name="Barry K."/>
            <person name="Miller A.N."/>
            <person name="Grigoriev I.V."/>
            <person name="Debuchy R."/>
            <person name="Gladieux P."/>
            <person name="Thoren M.H."/>
            <person name="Johannesson H."/>
        </authorList>
    </citation>
    <scope>NUCLEOTIDE SEQUENCE</scope>
    <source>
        <strain evidence="1">CBS 307.81</strain>
    </source>
</reference>
<evidence type="ECO:0008006" key="3">
    <source>
        <dbReference type="Google" id="ProtNLM"/>
    </source>
</evidence>
<dbReference type="InterPro" id="IPR022036">
    <property type="entry name" value="DUF3605"/>
</dbReference>
<dbReference type="AlphaFoldDB" id="A0AA39YMG4"/>
<dbReference type="Proteomes" id="UP001174997">
    <property type="component" value="Unassembled WGS sequence"/>
</dbReference>
<protein>
    <recommendedName>
        <fullName evidence="3">N-acetylglucosamine-induced protein 1</fullName>
    </recommendedName>
</protein>
<gene>
    <name evidence="1" type="ORF">QBC41DRAFT_332196</name>
</gene>
<dbReference type="GO" id="GO:0006044">
    <property type="term" value="P:N-acetylglucosamine metabolic process"/>
    <property type="evidence" value="ECO:0007669"/>
    <property type="project" value="TreeGrafter"/>
</dbReference>
<organism evidence="1 2">
    <name type="scientific">Cercophora samala</name>
    <dbReference type="NCBI Taxonomy" id="330535"/>
    <lineage>
        <taxon>Eukaryota</taxon>
        <taxon>Fungi</taxon>
        <taxon>Dikarya</taxon>
        <taxon>Ascomycota</taxon>
        <taxon>Pezizomycotina</taxon>
        <taxon>Sordariomycetes</taxon>
        <taxon>Sordariomycetidae</taxon>
        <taxon>Sordariales</taxon>
        <taxon>Lasiosphaeriaceae</taxon>
        <taxon>Cercophora</taxon>
    </lineage>
</organism>
<dbReference type="GO" id="GO:0005737">
    <property type="term" value="C:cytoplasm"/>
    <property type="evidence" value="ECO:0007669"/>
    <property type="project" value="TreeGrafter"/>
</dbReference>
<evidence type="ECO:0000313" key="1">
    <source>
        <dbReference type="EMBL" id="KAK0654356.1"/>
    </source>
</evidence>
<dbReference type="PANTHER" id="PTHR35020">
    <property type="entry name" value="N-ACETYLGLUCOSAMINE-INDUCED PROTEIN 1"/>
    <property type="match status" value="1"/>
</dbReference>
<sequence>MLRLLVTLRPTHNIKGLHLISQRLSAPGPSLAPAQRAIVEQASASFARRFSGGTLKKLQKQPHHHGTGATRDLPGKHIPAMGENTQAQVQVDAPFPLTEIDKWVLSQTDDEFKYHDWDELCTILQNNELHLLKRKPSDLRRYIKWTTETKAEYGNITNFLIAHRLPKAWGKPPFTPASQIPFADPSDYRVLMNDWPYGFAPGISHIVVWTRTPIATDDTVGDMTPESRKIVADFIKRFFVDRLGPGGEEKVIWFKNWVALQSVRTVDHVHVLVRDVEPELLEEWSRELECHKV</sequence>
<comment type="caution">
    <text evidence="1">The sequence shown here is derived from an EMBL/GenBank/DDBJ whole genome shotgun (WGS) entry which is preliminary data.</text>
</comment>
<evidence type="ECO:0000313" key="2">
    <source>
        <dbReference type="Proteomes" id="UP001174997"/>
    </source>
</evidence>
<dbReference type="Pfam" id="PF12239">
    <property type="entry name" value="DUF3605"/>
    <property type="match status" value="1"/>
</dbReference>